<evidence type="ECO:0000313" key="3">
    <source>
        <dbReference type="Proteomes" id="UP001049518"/>
    </source>
</evidence>
<protein>
    <submittedName>
        <fullName evidence="2">CHAT domain-containing protein</fullName>
    </submittedName>
</protein>
<feature type="domain" description="CHAT" evidence="1">
    <location>
        <begin position="581"/>
        <end position="825"/>
    </location>
</feature>
<sequence>MQIFSDDPAAEHVTKAGECYEAGDVDGCDAAYGRAVRAAERAGLREELQEDHLSVLMKLRKRELALRRCEEYLGEHPPGPTGLRVLHAEILTSLGDHGRADAEALAVSQHEGELDAEEVARLHRVRGLALANDGSSEAAMRHLSAAKERFGDLGTSDLLLQMSEEIEVLLKREGHMAATIGGVPETVPDHLLRAEELRHQARYEEAFWTLVRALRLPDLEPALYWPVMREMTTLAWALRLPGLVERLGPFLWEAAGLAPEPQAAQAEAVSLRRPGAPKTGPVSRRFDAGVAHVRRLLDDARQADAEESLKELRDRAASPRDLALWHLAAAEAELIRSRHVRGDAAPSRECAGHAALSATYAWTDSLLEVRIAALRILGHALAGMGLPDSDDRAVDCWGQAHRLEEEIAIRQPGDPIRIHMLRAMPDEHDERVRSALERTQRLETPTAAGIAVALEAARGALILPRILPGGPRARDLPRPSDWAGARDWVGRMAAALPRDQAVWLIHATPDRVHHVVICRELLHHTYVQSSRQELYQAIGSLARCWESPVTLEASAASGEFARRLKGIALRLGVGAVTGRLPAQVRRLAVVAGNELSDVPLAALPLPDSEPLGLRYALSDLPCLSALAPLRERSDTRRGDDALLVRPDDDGLAPSRARVLDTLPGAAATPDGLREGLAARRHQIVRIDGHGVYGHDDARFSVIKLWPPGMPGHLRAEDLEGMDLHGCGTLVLGACESGMAQRLGRDERRGFVRAAFNAGAASVVAARWIAPDLPAAELLDRFQGHLRRLPRDLALRAAMRDVHAGDVAVPFPRDPSRWACWSLYGDSGLQTKAGPLRRWMRRWIVQKGH</sequence>
<organism evidence="2 3">
    <name type="scientific">Actinomadura graeca</name>
    <dbReference type="NCBI Taxonomy" id="2750812"/>
    <lineage>
        <taxon>Bacteria</taxon>
        <taxon>Bacillati</taxon>
        <taxon>Actinomycetota</taxon>
        <taxon>Actinomycetes</taxon>
        <taxon>Streptosporangiales</taxon>
        <taxon>Thermomonosporaceae</taxon>
        <taxon>Actinomadura</taxon>
    </lineage>
</organism>
<evidence type="ECO:0000313" key="2">
    <source>
        <dbReference type="EMBL" id="QXJ21183.1"/>
    </source>
</evidence>
<evidence type="ECO:0000259" key="1">
    <source>
        <dbReference type="Pfam" id="PF12770"/>
    </source>
</evidence>
<gene>
    <name evidence="2" type="ORF">AGRA3207_002013</name>
</gene>
<dbReference type="EMBL" id="CP059572">
    <property type="protein sequence ID" value="QXJ21183.1"/>
    <property type="molecule type" value="Genomic_DNA"/>
</dbReference>
<dbReference type="RefSeq" id="WP_231334320.1">
    <property type="nucleotide sequence ID" value="NZ_CP059572.1"/>
</dbReference>
<dbReference type="Proteomes" id="UP001049518">
    <property type="component" value="Chromosome"/>
</dbReference>
<name>A0ABX8QRC3_9ACTN</name>
<dbReference type="InterPro" id="IPR024983">
    <property type="entry name" value="CHAT_dom"/>
</dbReference>
<reference evidence="2" key="1">
    <citation type="submission" date="2020-07" db="EMBL/GenBank/DDBJ databases">
        <authorList>
            <person name="Tarantini F.S."/>
            <person name="Hong K.W."/>
            <person name="Chan K.G."/>
        </authorList>
    </citation>
    <scope>NUCLEOTIDE SEQUENCE</scope>
    <source>
        <strain evidence="2">32-07</strain>
    </source>
</reference>
<accession>A0ABX8QRC3</accession>
<proteinExistence type="predicted"/>
<keyword evidence="3" id="KW-1185">Reference proteome</keyword>
<dbReference type="Pfam" id="PF12770">
    <property type="entry name" value="CHAT"/>
    <property type="match status" value="1"/>
</dbReference>